<dbReference type="PANTHER" id="PTHR47969">
    <property type="entry name" value="CHROMOSOME-ASSOCIATED KINESIN KIF4A-RELATED"/>
    <property type="match status" value="1"/>
</dbReference>
<evidence type="ECO:0000256" key="2">
    <source>
        <dbReference type="ARBA" id="ARBA00022490"/>
    </source>
</evidence>
<dbReference type="PANTHER" id="PTHR47969:SF15">
    <property type="entry name" value="CHROMOSOME-ASSOCIATED KINESIN KIF4A-RELATED"/>
    <property type="match status" value="1"/>
</dbReference>
<evidence type="ECO:0000313" key="9">
    <source>
        <dbReference type="EMBL" id="RHW71148.1"/>
    </source>
</evidence>
<dbReference type="PROSITE" id="PS50067">
    <property type="entry name" value="KINESIN_MOTOR_2"/>
    <property type="match status" value="1"/>
</dbReference>
<dbReference type="InterPro" id="IPR001752">
    <property type="entry name" value="Kinesin_motor_dom"/>
</dbReference>
<dbReference type="GO" id="GO:0008017">
    <property type="term" value="F:microtubule binding"/>
    <property type="evidence" value="ECO:0007669"/>
    <property type="project" value="InterPro"/>
</dbReference>
<dbReference type="GO" id="GO:0005524">
    <property type="term" value="F:ATP binding"/>
    <property type="evidence" value="ECO:0007669"/>
    <property type="project" value="UniProtKB-UniRule"/>
</dbReference>
<dbReference type="InterPro" id="IPR019821">
    <property type="entry name" value="Kinesin_motor_CS"/>
</dbReference>
<comment type="caution">
    <text evidence="9">The sequence shown here is derived from an EMBL/GenBank/DDBJ whole genome shotgun (WGS) entry which is preliminary data.</text>
</comment>
<evidence type="ECO:0000256" key="6">
    <source>
        <dbReference type="PROSITE-ProRule" id="PRU00283"/>
    </source>
</evidence>
<evidence type="ECO:0000256" key="4">
    <source>
        <dbReference type="ARBA" id="ARBA00022840"/>
    </source>
</evidence>
<dbReference type="EMBL" id="QSBY01000008">
    <property type="protein sequence ID" value="RHW71148.1"/>
    <property type="molecule type" value="Genomic_DNA"/>
</dbReference>
<accession>A0A3L6L4W2</accession>
<dbReference type="SMART" id="SM00129">
    <property type="entry name" value="KISc"/>
    <property type="match status" value="1"/>
</dbReference>
<dbReference type="GO" id="GO:0007052">
    <property type="term" value="P:mitotic spindle organization"/>
    <property type="evidence" value="ECO:0007669"/>
    <property type="project" value="TreeGrafter"/>
</dbReference>
<keyword evidence="4 6" id="KW-0067">ATP-binding</keyword>
<dbReference type="GO" id="GO:0005737">
    <property type="term" value="C:cytoplasm"/>
    <property type="evidence" value="ECO:0007669"/>
    <property type="project" value="UniProtKB-SubCell"/>
</dbReference>
<dbReference type="AlphaFoldDB" id="A0A3L6L4W2"/>
<dbReference type="InterPro" id="IPR036961">
    <property type="entry name" value="Kinesin_motor_dom_sf"/>
</dbReference>
<proteinExistence type="inferred from homology"/>
<dbReference type="GO" id="GO:0003777">
    <property type="term" value="F:microtubule motor activity"/>
    <property type="evidence" value="ECO:0007669"/>
    <property type="project" value="InterPro"/>
</dbReference>
<gene>
    <name evidence="9" type="ORF">DPX39_080050500</name>
</gene>
<comment type="subcellular location">
    <subcellularLocation>
        <location evidence="1">Cytoplasm</location>
    </subcellularLocation>
</comment>
<feature type="region of interest" description="Disordered" evidence="7">
    <location>
        <begin position="982"/>
        <end position="1014"/>
    </location>
</feature>
<dbReference type="SUPFAM" id="SSF52540">
    <property type="entry name" value="P-loop containing nucleoside triphosphate hydrolases"/>
    <property type="match status" value="1"/>
</dbReference>
<evidence type="ECO:0000256" key="5">
    <source>
        <dbReference type="ARBA" id="ARBA00023054"/>
    </source>
</evidence>
<dbReference type="GO" id="GO:0007018">
    <property type="term" value="P:microtubule-based movement"/>
    <property type="evidence" value="ECO:0007669"/>
    <property type="project" value="InterPro"/>
</dbReference>
<dbReference type="GO" id="GO:0005875">
    <property type="term" value="C:microtubule associated complex"/>
    <property type="evidence" value="ECO:0007669"/>
    <property type="project" value="TreeGrafter"/>
</dbReference>
<keyword evidence="2" id="KW-0963">Cytoplasm</keyword>
<protein>
    <submittedName>
        <fullName evidence="9">Kinesin</fullName>
    </submittedName>
</protein>
<feature type="compositionally biased region" description="Low complexity" evidence="7">
    <location>
        <begin position="1005"/>
        <end position="1014"/>
    </location>
</feature>
<reference evidence="9" key="1">
    <citation type="submission" date="2018-09" db="EMBL/GenBank/DDBJ databases">
        <title>whole genome sequence of T. equiperdum IVM-t1 strain.</title>
        <authorList>
            <person name="Suganuma K."/>
        </authorList>
    </citation>
    <scope>NUCLEOTIDE SEQUENCE [LARGE SCALE GENOMIC DNA]</scope>
    <source>
        <strain evidence="9">IVM-t1</strain>
    </source>
</reference>
<feature type="compositionally biased region" description="Low complexity" evidence="7">
    <location>
        <begin position="987"/>
        <end position="998"/>
    </location>
</feature>
<feature type="binding site" evidence="6">
    <location>
        <begin position="99"/>
        <end position="106"/>
    </location>
    <ligand>
        <name>ATP</name>
        <dbReference type="ChEBI" id="CHEBI:30616"/>
    </ligand>
</feature>
<organism evidence="9">
    <name type="scientific">Trypanosoma brucei equiperdum</name>
    <dbReference type="NCBI Taxonomy" id="630700"/>
    <lineage>
        <taxon>Eukaryota</taxon>
        <taxon>Discoba</taxon>
        <taxon>Euglenozoa</taxon>
        <taxon>Kinetoplastea</taxon>
        <taxon>Metakinetoplastina</taxon>
        <taxon>Trypanosomatida</taxon>
        <taxon>Trypanosomatidae</taxon>
        <taxon>Trypanosoma</taxon>
    </lineage>
</organism>
<sequence length="1014" mass="112477">MVNSSALVSVGVRVRPLVKGAANPQHVSEFQQKKACAVLSDTTLRVSDGCSVGNGRTVHFAYDCVFEEDATQEEVYEALALSAVENVVSGTNSSLLTYGQTGSGKTYTILGVTNPEAANGELITSESGVLLRSLQDILNYASLRRNSSHTVVGISALEIYLEEVRDLLSAGESPAVVQMAVTKDHVLFSNLEYVPILELEDALRVYQEASAKRMQRMTFGNDKSSRSHAIFNIEVYQQPITTVSTKPLTLPQCLALKEASQVCPPGTRPISHTHALFADASNDLLGDANAPVMYSKLSLVDLAGSEKPGNVKVNSIGFDELKKINSSLTALGSVVHALYEGAAHIPYRNTRLTTVLRDTFAAPNSHVVLIVTVSPTVLTFDETVSSLHFANKVKELKVSSTAIRNTNNDLDSPKAGSFHSSVRCFAELSADLAIAREKHSFSPPEVIKHVAADRNNLLYDTAFNIRLRDSDARYIGMFTLCDALKAVASEKETANEEERQEELRRELCDEMVEEWKNGYMELHSRLETASADDGPLTTDEWQAWERRLVKEATDYRDTRSMRRQLHQRCKLVATDIEKTDNVITGLEYSEAHLNGVHNGGAYNDYSGEESTHWELGGEWDDEEGEDELSEISSDVGEAAELATTCLTMCNLMYRNKQLSTLLEEEQDRYQSQNEEVLEMWRLSMARAVTDSATTHFNEGGGRNYREVLRSVLGPWTPKGKELAAQPFPYWMRVDADIGANTRSRKKEKGVHQTKYDDPEFLDDVASFMKMGGKVRKFNSDGTCHSRLIYVDVKSREPRLCWSVVGSLGKEGSFPLCLITSILLGRVKEDSVGGVCYTSWGVIHTQHEKDSYGREERVDFVCDSPPEFEAWVIGLSHVTGLWPRFELPMGISDDGMAFRIGDRGVNFCREWHVPLAVYAETREQLLSRQRSKGVRLTPGELRVLVRLDIFRSSAMWLHFRDEGLVVNPLPVLNCYVGAAEGTNSVPQTSTTAATTPSRTSTRHLSLRSASTLGPY</sequence>
<evidence type="ECO:0000259" key="8">
    <source>
        <dbReference type="PROSITE" id="PS50067"/>
    </source>
</evidence>
<keyword evidence="3 6" id="KW-0547">Nucleotide-binding</keyword>
<comment type="similarity">
    <text evidence="6">Belongs to the TRAFAC class myosin-kinesin ATPase superfamily. Kinesin family.</text>
</comment>
<feature type="domain" description="Kinesin motor" evidence="8">
    <location>
        <begin position="7"/>
        <end position="396"/>
    </location>
</feature>
<dbReference type="PROSITE" id="PS00411">
    <property type="entry name" value="KINESIN_MOTOR_1"/>
    <property type="match status" value="1"/>
</dbReference>
<dbReference type="Gene3D" id="3.40.850.10">
    <property type="entry name" value="Kinesin motor domain"/>
    <property type="match status" value="1"/>
</dbReference>
<evidence type="ECO:0000256" key="7">
    <source>
        <dbReference type="SAM" id="MobiDB-lite"/>
    </source>
</evidence>
<keyword evidence="5" id="KW-0175">Coiled coil</keyword>
<evidence type="ECO:0000256" key="3">
    <source>
        <dbReference type="ARBA" id="ARBA00022741"/>
    </source>
</evidence>
<dbReference type="InterPro" id="IPR027417">
    <property type="entry name" value="P-loop_NTPase"/>
</dbReference>
<dbReference type="Proteomes" id="UP000266743">
    <property type="component" value="Chromosome 8"/>
</dbReference>
<evidence type="ECO:0000256" key="1">
    <source>
        <dbReference type="ARBA" id="ARBA00004496"/>
    </source>
</evidence>
<dbReference type="InterPro" id="IPR027640">
    <property type="entry name" value="Kinesin-like_fam"/>
</dbReference>
<dbReference type="PRINTS" id="PR00380">
    <property type="entry name" value="KINESINHEAVY"/>
</dbReference>
<dbReference type="Pfam" id="PF00225">
    <property type="entry name" value="Kinesin"/>
    <property type="match status" value="1"/>
</dbReference>
<name>A0A3L6L4W2_9TRYP</name>
<dbReference type="GO" id="GO:0051231">
    <property type="term" value="P:spindle elongation"/>
    <property type="evidence" value="ECO:0007669"/>
    <property type="project" value="TreeGrafter"/>
</dbReference>
<keyword evidence="6" id="KW-0505">Motor protein</keyword>